<protein>
    <submittedName>
        <fullName evidence="1">Uncharacterized protein</fullName>
    </submittedName>
</protein>
<organism evidence="1 2">
    <name type="scientific">Ophiophagus hannah</name>
    <name type="common">King cobra</name>
    <name type="synonym">Naja hannah</name>
    <dbReference type="NCBI Taxonomy" id="8665"/>
    <lineage>
        <taxon>Eukaryota</taxon>
        <taxon>Metazoa</taxon>
        <taxon>Chordata</taxon>
        <taxon>Craniata</taxon>
        <taxon>Vertebrata</taxon>
        <taxon>Euteleostomi</taxon>
        <taxon>Lepidosauria</taxon>
        <taxon>Squamata</taxon>
        <taxon>Bifurcata</taxon>
        <taxon>Unidentata</taxon>
        <taxon>Episquamata</taxon>
        <taxon>Toxicofera</taxon>
        <taxon>Serpentes</taxon>
        <taxon>Colubroidea</taxon>
        <taxon>Elapidae</taxon>
        <taxon>Elapinae</taxon>
        <taxon>Ophiophagus</taxon>
    </lineage>
</organism>
<evidence type="ECO:0000313" key="1">
    <source>
        <dbReference type="EMBL" id="ETE59869.1"/>
    </source>
</evidence>
<dbReference type="AlphaFoldDB" id="V8NC65"/>
<reference evidence="1 2" key="1">
    <citation type="journal article" date="2013" name="Proc. Natl. Acad. Sci. U.S.A.">
        <title>The king cobra genome reveals dynamic gene evolution and adaptation in the snake venom system.</title>
        <authorList>
            <person name="Vonk F.J."/>
            <person name="Casewell N.R."/>
            <person name="Henkel C.V."/>
            <person name="Heimberg A.M."/>
            <person name="Jansen H.J."/>
            <person name="McCleary R.J."/>
            <person name="Kerkkamp H.M."/>
            <person name="Vos R.A."/>
            <person name="Guerreiro I."/>
            <person name="Calvete J.J."/>
            <person name="Wuster W."/>
            <person name="Woods A.E."/>
            <person name="Logan J.M."/>
            <person name="Harrison R.A."/>
            <person name="Castoe T.A."/>
            <person name="de Koning A.P."/>
            <person name="Pollock D.D."/>
            <person name="Yandell M."/>
            <person name="Calderon D."/>
            <person name="Renjifo C."/>
            <person name="Currier R.B."/>
            <person name="Salgado D."/>
            <person name="Pla D."/>
            <person name="Sanz L."/>
            <person name="Hyder A.S."/>
            <person name="Ribeiro J.M."/>
            <person name="Arntzen J.W."/>
            <person name="van den Thillart G.E."/>
            <person name="Boetzer M."/>
            <person name="Pirovano W."/>
            <person name="Dirks R.P."/>
            <person name="Spaink H.P."/>
            <person name="Duboule D."/>
            <person name="McGlinn E."/>
            <person name="Kini R.M."/>
            <person name="Richardson M.K."/>
        </authorList>
    </citation>
    <scope>NUCLEOTIDE SEQUENCE</scope>
    <source>
        <tissue evidence="1">Blood</tissue>
    </source>
</reference>
<feature type="non-terminal residue" evidence="1">
    <location>
        <position position="1"/>
    </location>
</feature>
<name>V8NC65_OPHHA</name>
<keyword evidence="2" id="KW-1185">Reference proteome</keyword>
<proteinExistence type="predicted"/>
<dbReference type="EMBL" id="AZIM01005166">
    <property type="protein sequence ID" value="ETE59869.1"/>
    <property type="molecule type" value="Genomic_DNA"/>
</dbReference>
<dbReference type="OrthoDB" id="5985519at2759"/>
<gene>
    <name evidence="1" type="ORF">L345_14399</name>
</gene>
<accession>V8NC65</accession>
<comment type="caution">
    <text evidence="1">The sequence shown here is derived from an EMBL/GenBank/DDBJ whole genome shotgun (WGS) entry which is preliminary data.</text>
</comment>
<dbReference type="Proteomes" id="UP000018936">
    <property type="component" value="Unassembled WGS sequence"/>
</dbReference>
<evidence type="ECO:0000313" key="2">
    <source>
        <dbReference type="Proteomes" id="UP000018936"/>
    </source>
</evidence>
<sequence>MEKSLNAAPVKLIDGQMYTSQVSIPVDETLKELTISVKTSTSFSMKPRGALNSASNMNRTKLF</sequence>